<dbReference type="PANTHER" id="PTHR44757:SF2">
    <property type="entry name" value="BIOFILM ARCHITECTURE MAINTENANCE PROTEIN MBAA"/>
    <property type="match status" value="1"/>
</dbReference>
<dbReference type="CDD" id="cd00130">
    <property type="entry name" value="PAS"/>
    <property type="match status" value="2"/>
</dbReference>
<evidence type="ECO:0000259" key="3">
    <source>
        <dbReference type="PROSITE" id="PS50887"/>
    </source>
</evidence>
<dbReference type="InterPro" id="IPR000014">
    <property type="entry name" value="PAS"/>
</dbReference>
<dbReference type="SUPFAM" id="SSF55785">
    <property type="entry name" value="PYP-like sensor domain (PAS domain)"/>
    <property type="match status" value="2"/>
</dbReference>
<sequence length="698" mass="77615">MTTEHKAQSFPVDSALLNAVLEHVDQGILMVDANGYVAVCNQRAIDLLGLPSDLMRSNPSFEDVKRWQLEQGEFGAVTETLLRAIKYEGIHVEILDYERQRPDGTVLEVRTNRLPNGGMVRTFTDITVRKAAENAIRVSEERLRLALQASRMAVWELDLQTQWVDRSENSLSLLGIRSGPVSDFIDRVHPDDQQKVTVFWHAVMSEGINATEVRYLTPDGKPTWLSLRAERKDEHRLIGISFDIADRKAAEEAIWRTANHDPLTGLANRALFQSRLEEALRHAEASRSGVGLLLLDLDDFKDINDTLGHAVGDRLLQEIALRLANLVRESDTVARVGGDEFAIILTGISEVSDATTRAKAIVEALRAPLQHEGQAFSTTVSIGLAAFPEHHRDPVELMKDADIALYRAKEQGRSRAVVYSSAARETIEHRVTIAREVREGLAAQQFRPDYQPKVSLTTGQIVGFEALARWQHPTKRLLTPAYFGSIFADQELSMALGEQMVRRVAADIRSWLDQDLDFGRVAVNLSSSDFSDPRLAARIIRILEEARIHPEYFEIEVTETVFLGRRTATASFILNELHRAGVSIALDDFGTGFASLVHLKQFPVDHIKIDQSFVRNLTSDRSDAAIVAAIVNLGHAMGIHTTAEGVENIEQAKRLREAGCDFAQGYLYAKPRPGAEVPKTIQTWSPVRNPGPSGSVSV</sequence>
<dbReference type="Pfam" id="PF00563">
    <property type="entry name" value="EAL"/>
    <property type="match status" value="1"/>
</dbReference>
<dbReference type="InterPro" id="IPR035919">
    <property type="entry name" value="EAL_sf"/>
</dbReference>
<dbReference type="PROSITE" id="PS50883">
    <property type="entry name" value="EAL"/>
    <property type="match status" value="1"/>
</dbReference>
<dbReference type="InterPro" id="IPR052155">
    <property type="entry name" value="Biofilm_reg_signaling"/>
</dbReference>
<dbReference type="SMART" id="SM00267">
    <property type="entry name" value="GGDEF"/>
    <property type="match status" value="1"/>
</dbReference>
<dbReference type="InterPro" id="IPR043128">
    <property type="entry name" value="Rev_trsase/Diguanyl_cyclase"/>
</dbReference>
<dbReference type="CDD" id="cd01948">
    <property type="entry name" value="EAL"/>
    <property type="match status" value="1"/>
</dbReference>
<gene>
    <name evidence="4" type="ORF">NWE54_27090</name>
</gene>
<accession>A0A9E7ZQ67</accession>
<evidence type="ECO:0000259" key="1">
    <source>
        <dbReference type="PROSITE" id="PS50112"/>
    </source>
</evidence>
<dbReference type="NCBIfam" id="TIGR00254">
    <property type="entry name" value="GGDEF"/>
    <property type="match status" value="1"/>
</dbReference>
<dbReference type="GO" id="GO:0003824">
    <property type="term" value="F:catalytic activity"/>
    <property type="evidence" value="ECO:0007669"/>
    <property type="project" value="UniProtKB-ARBA"/>
</dbReference>
<evidence type="ECO:0000313" key="4">
    <source>
        <dbReference type="EMBL" id="UZF89970.1"/>
    </source>
</evidence>
<dbReference type="PROSITE" id="PS50887">
    <property type="entry name" value="GGDEF"/>
    <property type="match status" value="1"/>
</dbReference>
<dbReference type="SUPFAM" id="SSF55073">
    <property type="entry name" value="Nucleotide cyclase"/>
    <property type="match status" value="1"/>
</dbReference>
<dbReference type="EMBL" id="CP102775">
    <property type="protein sequence ID" value="UZF89970.1"/>
    <property type="molecule type" value="Genomic_DNA"/>
</dbReference>
<feature type="domain" description="EAL" evidence="2">
    <location>
        <begin position="430"/>
        <end position="685"/>
    </location>
</feature>
<dbReference type="InterPro" id="IPR029787">
    <property type="entry name" value="Nucleotide_cyclase"/>
</dbReference>
<dbReference type="Pfam" id="PF00990">
    <property type="entry name" value="GGDEF"/>
    <property type="match status" value="1"/>
</dbReference>
<dbReference type="NCBIfam" id="TIGR00229">
    <property type="entry name" value="sensory_box"/>
    <property type="match status" value="1"/>
</dbReference>
<dbReference type="PROSITE" id="PS50112">
    <property type="entry name" value="PAS"/>
    <property type="match status" value="1"/>
</dbReference>
<name>A0A9E7ZQ67_9HYPH</name>
<proteinExistence type="predicted"/>
<dbReference type="SUPFAM" id="SSF141868">
    <property type="entry name" value="EAL domain-like"/>
    <property type="match status" value="1"/>
</dbReference>
<dbReference type="FunFam" id="3.30.70.270:FF:000001">
    <property type="entry name" value="Diguanylate cyclase domain protein"/>
    <property type="match status" value="1"/>
</dbReference>
<feature type="domain" description="GGDEF" evidence="3">
    <location>
        <begin position="288"/>
        <end position="421"/>
    </location>
</feature>
<dbReference type="InterPro" id="IPR035965">
    <property type="entry name" value="PAS-like_dom_sf"/>
</dbReference>
<dbReference type="InterPro" id="IPR000160">
    <property type="entry name" value="GGDEF_dom"/>
</dbReference>
<dbReference type="CDD" id="cd01949">
    <property type="entry name" value="GGDEF"/>
    <property type="match status" value="1"/>
</dbReference>
<dbReference type="InterPro" id="IPR001633">
    <property type="entry name" value="EAL_dom"/>
</dbReference>
<geneLocation type="plasmid" evidence="4">
    <name>pNBC436</name>
</geneLocation>
<dbReference type="Gene3D" id="3.30.70.270">
    <property type="match status" value="1"/>
</dbReference>
<evidence type="ECO:0000259" key="2">
    <source>
        <dbReference type="PROSITE" id="PS50883"/>
    </source>
</evidence>
<dbReference type="Pfam" id="PF12860">
    <property type="entry name" value="PAS_7"/>
    <property type="match status" value="1"/>
</dbReference>
<dbReference type="Gene3D" id="3.30.450.20">
    <property type="entry name" value="PAS domain"/>
    <property type="match status" value="2"/>
</dbReference>
<dbReference type="PANTHER" id="PTHR44757">
    <property type="entry name" value="DIGUANYLATE CYCLASE DGCP"/>
    <property type="match status" value="1"/>
</dbReference>
<keyword evidence="4" id="KW-0614">Plasmid</keyword>
<dbReference type="Gene3D" id="3.20.20.450">
    <property type="entry name" value="EAL domain"/>
    <property type="match status" value="1"/>
</dbReference>
<protein>
    <submittedName>
        <fullName evidence="4">EAL domain-containing protein</fullName>
    </submittedName>
</protein>
<dbReference type="SMART" id="SM00091">
    <property type="entry name" value="PAS"/>
    <property type="match status" value="2"/>
</dbReference>
<reference evidence="4" key="1">
    <citation type="submission" date="2022-08" db="EMBL/GenBank/DDBJ databases">
        <title>Complete Genome Sequences of 2 Bosea sp. soil isolates.</title>
        <authorList>
            <person name="Alvarez Arevalo M."/>
            <person name="Sterndorff E.B."/>
            <person name="Faurdal D."/>
            <person name="Joergensen T.S."/>
            <person name="Weber T."/>
        </authorList>
    </citation>
    <scope>NUCLEOTIDE SEQUENCE</scope>
    <source>
        <strain evidence="4">NBC_00436</strain>
        <plasmid evidence="4">pNBC436</plasmid>
    </source>
</reference>
<dbReference type="AlphaFoldDB" id="A0A9E7ZQ67"/>
<organism evidence="4">
    <name type="scientific">Bosea sp. NBC_00436</name>
    <dbReference type="NCBI Taxonomy" id="2969620"/>
    <lineage>
        <taxon>Bacteria</taxon>
        <taxon>Pseudomonadati</taxon>
        <taxon>Pseudomonadota</taxon>
        <taxon>Alphaproteobacteria</taxon>
        <taxon>Hyphomicrobiales</taxon>
        <taxon>Boseaceae</taxon>
        <taxon>Bosea</taxon>
    </lineage>
</organism>
<feature type="domain" description="PAS" evidence="1">
    <location>
        <begin position="13"/>
        <end position="53"/>
    </location>
</feature>
<dbReference type="SMART" id="SM00052">
    <property type="entry name" value="EAL"/>
    <property type="match status" value="1"/>
</dbReference>